<dbReference type="EMBL" id="BMWG01000036">
    <property type="protein sequence ID" value="GGZ63091.1"/>
    <property type="molecule type" value="Genomic_DNA"/>
</dbReference>
<evidence type="ECO:0000256" key="1">
    <source>
        <dbReference type="SAM" id="MobiDB-lite"/>
    </source>
</evidence>
<evidence type="ECO:0000313" key="3">
    <source>
        <dbReference type="Proteomes" id="UP000630936"/>
    </source>
</evidence>
<proteinExistence type="predicted"/>
<feature type="region of interest" description="Disordered" evidence="1">
    <location>
        <begin position="32"/>
        <end position="75"/>
    </location>
</feature>
<evidence type="ECO:0000313" key="2">
    <source>
        <dbReference type="EMBL" id="GGZ63091.1"/>
    </source>
</evidence>
<gene>
    <name evidence="2" type="ORF">GCM10010387_65610</name>
</gene>
<reference evidence="2" key="1">
    <citation type="journal article" date="2014" name="Int. J. Syst. Evol. Microbiol.">
        <title>Complete genome sequence of Corynebacterium casei LMG S-19264T (=DSM 44701T), isolated from a smear-ripened cheese.</title>
        <authorList>
            <consortium name="US DOE Joint Genome Institute (JGI-PGF)"/>
            <person name="Walter F."/>
            <person name="Albersmeier A."/>
            <person name="Kalinowski J."/>
            <person name="Ruckert C."/>
        </authorList>
    </citation>
    <scope>NUCLEOTIDE SEQUENCE</scope>
    <source>
        <strain evidence="2">JCM 4988</strain>
    </source>
</reference>
<accession>A0A918QQC7</accession>
<keyword evidence="3" id="KW-1185">Reference proteome</keyword>
<comment type="caution">
    <text evidence="2">The sequence shown here is derived from an EMBL/GenBank/DDBJ whole genome shotgun (WGS) entry which is preliminary data.</text>
</comment>
<name>A0A918QQC7_9ACTN</name>
<protein>
    <submittedName>
        <fullName evidence="2">Uncharacterized protein</fullName>
    </submittedName>
</protein>
<dbReference type="Proteomes" id="UP000630936">
    <property type="component" value="Unassembled WGS sequence"/>
</dbReference>
<dbReference type="AlphaFoldDB" id="A0A918QQC7"/>
<reference evidence="2" key="2">
    <citation type="submission" date="2020-09" db="EMBL/GenBank/DDBJ databases">
        <authorList>
            <person name="Sun Q."/>
            <person name="Ohkuma M."/>
        </authorList>
    </citation>
    <scope>NUCLEOTIDE SEQUENCE</scope>
    <source>
        <strain evidence="2">JCM 4988</strain>
    </source>
</reference>
<sequence>MSARRLRLSPDALWHSGVAQEHCSNKETLRDSRLVTPQPKGTPPLEGPPIASDLVPGRTVCRGRGTARFNGTDTQ</sequence>
<organism evidence="2 3">
    <name type="scientific">Streptomyces inusitatus</name>
    <dbReference type="NCBI Taxonomy" id="68221"/>
    <lineage>
        <taxon>Bacteria</taxon>
        <taxon>Bacillati</taxon>
        <taxon>Actinomycetota</taxon>
        <taxon>Actinomycetes</taxon>
        <taxon>Kitasatosporales</taxon>
        <taxon>Streptomycetaceae</taxon>
        <taxon>Streptomyces</taxon>
    </lineage>
</organism>